<dbReference type="Proteomes" id="UP000887569">
    <property type="component" value="Unplaced"/>
</dbReference>
<proteinExistence type="predicted"/>
<organism evidence="1 2">
    <name type="scientific">Parascaris univalens</name>
    <name type="common">Nematode worm</name>
    <dbReference type="NCBI Taxonomy" id="6257"/>
    <lineage>
        <taxon>Eukaryota</taxon>
        <taxon>Metazoa</taxon>
        <taxon>Ecdysozoa</taxon>
        <taxon>Nematoda</taxon>
        <taxon>Chromadorea</taxon>
        <taxon>Rhabditida</taxon>
        <taxon>Spirurina</taxon>
        <taxon>Ascaridomorpha</taxon>
        <taxon>Ascaridoidea</taxon>
        <taxon>Ascarididae</taxon>
        <taxon>Parascaris</taxon>
    </lineage>
</organism>
<reference evidence="2" key="1">
    <citation type="submission" date="2022-11" db="UniProtKB">
        <authorList>
            <consortium name="WormBaseParasite"/>
        </authorList>
    </citation>
    <scope>IDENTIFICATION</scope>
</reference>
<dbReference type="WBParaSite" id="PgR012_g164_t01">
    <property type="protein sequence ID" value="PgR012_g164_t01"/>
    <property type="gene ID" value="PgR012_g164"/>
</dbReference>
<evidence type="ECO:0000313" key="1">
    <source>
        <dbReference type="Proteomes" id="UP000887569"/>
    </source>
</evidence>
<keyword evidence="1" id="KW-1185">Reference proteome</keyword>
<evidence type="ECO:0000313" key="2">
    <source>
        <dbReference type="WBParaSite" id="PgR012_g164_t01"/>
    </source>
</evidence>
<accession>A0A915AQ13</accession>
<sequence>MNAGGLAAVQQITQTPLAERSSQQVKMTCDGETLSAASLELRARFAGSLEKMKVVAERAKQRQDAARPALIKREREDQQKYHRRYMESAMKQHAEQQAKSREVNGSIVHPIMNSNQRTSIMPHGYTRFAPAPGAAVALLTNTPTSTATRAHNRKRQFEQMQSWSQQASLCSPMGVLPPATHMQRAFSTPHIHAELTSPSEMISQQQQSHRGAVYPESSMGIPRQSMDISASSSPSACPLQNLSMDRSSSANDIKPIIGRCSSDSLPPSTITSPECIGEIQNETAIPELADSQMKNLMDQFGPGNPLSDLGDGCLDGVLAAHSEHDEQPSTSTQSVLSDITHSPMNHSIASVNSNSIVSPSSLESGTPNGAVPPTSIHSAVENISNSMCNARADPSASMHTISSNGAATEVFCGEPLGAPLDSSTPSTSSSSCCYSQMQSSSAFPPSCAASGQQSPRVPYPVEVLRQSHCDRRQQQRQMMISNQQVQMPHAQQRYIYACMNSPAQHVYDSNALLRMRQSVEELSTNVEKRVAFAPRFASSSSGVDYTNLQLKQAVQEEQSYASAQVPYPQSNRQMQNVAVPNQQMFAAYQMHPQQSNVQSMCAPDYSYPIRMSQTMNHQMAMYHMNGQIVTQQQPFTQQYFPSRSIYNYRYC</sequence>
<name>A0A915AQ13_PARUN</name>
<protein>
    <submittedName>
        <fullName evidence="2">Uncharacterized protein</fullName>
    </submittedName>
</protein>
<dbReference type="AlphaFoldDB" id="A0A915AQ13"/>